<evidence type="ECO:0000313" key="4">
    <source>
        <dbReference type="EMBL" id="PED83626.1"/>
    </source>
</evidence>
<sequence length="184" mass="21522">MIPHYFIAVTLPRHIKETLANYKEEMKSLLPFRSWVHEEDYHITLAFLGSAEQEQLQGIKNELRRLATEQELSLTLQGFSTFGRTEHPRIFWAGVNENPALFALQKHVHMICENNGFSLETRPYHPHITVARKWMGEEEFNMKTLKRLHSVLFQADTVTLYESNVKETPKYKPIAEITLQKSKV</sequence>
<proteinExistence type="inferred from homology"/>
<feature type="short sequence motif" description="HXTX 1" evidence="2">
    <location>
        <begin position="42"/>
        <end position="45"/>
    </location>
</feature>
<gene>
    <name evidence="4" type="ORF">CON65_05225</name>
</gene>
<feature type="active site" description="Proton acceptor" evidence="2">
    <location>
        <position position="127"/>
    </location>
</feature>
<evidence type="ECO:0000313" key="5">
    <source>
        <dbReference type="Proteomes" id="UP000221020"/>
    </source>
</evidence>
<evidence type="ECO:0000259" key="3">
    <source>
        <dbReference type="Pfam" id="PF02834"/>
    </source>
</evidence>
<dbReference type="SUPFAM" id="SSF55144">
    <property type="entry name" value="LigT-like"/>
    <property type="match status" value="1"/>
</dbReference>
<keyword evidence="1 2" id="KW-0378">Hydrolase</keyword>
<dbReference type="RefSeq" id="WP_097898012.1">
    <property type="nucleotide sequence ID" value="NZ_NVOR01000013.1"/>
</dbReference>
<dbReference type="Pfam" id="PF02834">
    <property type="entry name" value="LigT_PEase"/>
    <property type="match status" value="2"/>
</dbReference>
<protein>
    <recommendedName>
        <fullName evidence="2">RNA 2',3'-cyclic phosphodiesterase</fullName>
        <shortName evidence="2">RNA 2',3'-CPDase</shortName>
        <ecNumber evidence="2">3.1.4.58</ecNumber>
    </recommendedName>
</protein>
<dbReference type="Gene3D" id="3.90.1140.10">
    <property type="entry name" value="Cyclic phosphodiesterase"/>
    <property type="match status" value="1"/>
</dbReference>
<evidence type="ECO:0000256" key="2">
    <source>
        <dbReference type="HAMAP-Rule" id="MF_01940"/>
    </source>
</evidence>
<feature type="active site" description="Proton donor" evidence="2">
    <location>
        <position position="42"/>
    </location>
</feature>
<dbReference type="InterPro" id="IPR014051">
    <property type="entry name" value="Phosphoesterase_HXTX"/>
</dbReference>
<dbReference type="NCBIfam" id="TIGR02258">
    <property type="entry name" value="2_5_ligase"/>
    <property type="match status" value="1"/>
</dbReference>
<dbReference type="Proteomes" id="UP000221020">
    <property type="component" value="Unassembled WGS sequence"/>
</dbReference>
<dbReference type="PANTHER" id="PTHR35561:SF1">
    <property type="entry name" value="RNA 2',3'-CYCLIC PHOSPHODIESTERASE"/>
    <property type="match status" value="1"/>
</dbReference>
<dbReference type="InterPro" id="IPR004175">
    <property type="entry name" value="RNA_CPDase"/>
</dbReference>
<accession>A0AA91VE60</accession>
<dbReference type="InterPro" id="IPR009097">
    <property type="entry name" value="Cyclic_Pdiesterase"/>
</dbReference>
<dbReference type="GO" id="GO:0008664">
    <property type="term" value="F:RNA 2',3'-cyclic 3'-phosphodiesterase activity"/>
    <property type="evidence" value="ECO:0007669"/>
    <property type="project" value="UniProtKB-EC"/>
</dbReference>
<reference evidence="4 5" key="1">
    <citation type="submission" date="2017-09" db="EMBL/GenBank/DDBJ databases">
        <title>Large-scale bioinformatics analysis of Bacillus genomes uncovers conserved roles of natural products in bacterial physiology.</title>
        <authorList>
            <consortium name="Agbiome Team Llc"/>
            <person name="Bleich R.M."/>
            <person name="Grubbs K.J."/>
            <person name="Santa Maria K.C."/>
            <person name="Allen S.E."/>
            <person name="Farag S."/>
            <person name="Shank E.A."/>
            <person name="Bowers A."/>
        </authorList>
    </citation>
    <scope>NUCLEOTIDE SEQUENCE [LARGE SCALE GENOMIC DNA]</scope>
    <source>
        <strain evidence="4 5">AFS092012</strain>
    </source>
</reference>
<name>A0AA91VE60_9BACI</name>
<feature type="domain" description="Phosphoesterase HXTX" evidence="3">
    <location>
        <begin position="9"/>
        <end position="92"/>
    </location>
</feature>
<organism evidence="4 5">
    <name type="scientific">Bacillus pseudomycoides</name>
    <dbReference type="NCBI Taxonomy" id="64104"/>
    <lineage>
        <taxon>Bacteria</taxon>
        <taxon>Bacillati</taxon>
        <taxon>Bacillota</taxon>
        <taxon>Bacilli</taxon>
        <taxon>Bacillales</taxon>
        <taxon>Bacillaceae</taxon>
        <taxon>Bacillus</taxon>
        <taxon>Bacillus cereus group</taxon>
    </lineage>
</organism>
<feature type="short sequence motif" description="HXTX 2" evidence="2">
    <location>
        <begin position="127"/>
        <end position="130"/>
    </location>
</feature>
<dbReference type="EMBL" id="NVOR01000013">
    <property type="protein sequence ID" value="PED83626.1"/>
    <property type="molecule type" value="Genomic_DNA"/>
</dbReference>
<evidence type="ECO:0000256" key="1">
    <source>
        <dbReference type="ARBA" id="ARBA00022801"/>
    </source>
</evidence>
<comment type="catalytic activity">
    <reaction evidence="2">
        <text>a 3'-end 2',3'-cyclophospho-ribonucleotide-RNA + H2O = a 3'-end 2'-phospho-ribonucleotide-RNA + H(+)</text>
        <dbReference type="Rhea" id="RHEA:11828"/>
        <dbReference type="Rhea" id="RHEA-COMP:10464"/>
        <dbReference type="Rhea" id="RHEA-COMP:17353"/>
        <dbReference type="ChEBI" id="CHEBI:15377"/>
        <dbReference type="ChEBI" id="CHEBI:15378"/>
        <dbReference type="ChEBI" id="CHEBI:83064"/>
        <dbReference type="ChEBI" id="CHEBI:173113"/>
        <dbReference type="EC" id="3.1.4.58"/>
    </reaction>
</comment>
<feature type="domain" description="Phosphoesterase HXTX" evidence="3">
    <location>
        <begin position="99"/>
        <end position="171"/>
    </location>
</feature>
<dbReference type="EC" id="3.1.4.58" evidence="2"/>
<dbReference type="GO" id="GO:0004113">
    <property type="term" value="F:2',3'-cyclic-nucleotide 3'-phosphodiesterase activity"/>
    <property type="evidence" value="ECO:0007669"/>
    <property type="project" value="InterPro"/>
</dbReference>
<dbReference type="HAMAP" id="MF_01940">
    <property type="entry name" value="RNA_CPDase"/>
    <property type="match status" value="1"/>
</dbReference>
<dbReference type="PANTHER" id="PTHR35561">
    <property type="entry name" value="RNA 2',3'-CYCLIC PHOSPHODIESTERASE"/>
    <property type="match status" value="1"/>
</dbReference>
<dbReference type="AlphaFoldDB" id="A0AA91VE60"/>
<comment type="similarity">
    <text evidence="2">Belongs to the 2H phosphoesterase superfamily. ThpR family.</text>
</comment>
<comment type="caution">
    <text evidence="4">The sequence shown here is derived from an EMBL/GenBank/DDBJ whole genome shotgun (WGS) entry which is preliminary data.</text>
</comment>
<comment type="function">
    <text evidence="2">Hydrolyzes RNA 2',3'-cyclic phosphodiester to an RNA 2'-phosphomonoester.</text>
</comment>